<dbReference type="SUPFAM" id="SSF53098">
    <property type="entry name" value="Ribonuclease H-like"/>
    <property type="match status" value="1"/>
</dbReference>
<evidence type="ECO:0000313" key="3">
    <source>
        <dbReference type="EMBL" id="RHY84218.1"/>
    </source>
</evidence>
<dbReference type="Proteomes" id="UP000286510">
    <property type="component" value="Unassembled WGS sequence"/>
</dbReference>
<dbReference type="PANTHER" id="PTHR40866">
    <property type="entry name" value="BED-TYPE DOMAIN-CONTAINING PROTEIN"/>
    <property type="match status" value="1"/>
</dbReference>
<dbReference type="Proteomes" id="UP000266196">
    <property type="component" value="Unassembled WGS sequence"/>
</dbReference>
<accession>A0A397ENW0</accession>
<dbReference type="VEuPathDB" id="FungiDB:H257_10910"/>
<evidence type="ECO:0000313" key="5">
    <source>
        <dbReference type="Proteomes" id="UP000286510"/>
    </source>
</evidence>
<reference evidence="4 5" key="1">
    <citation type="submission" date="2018-08" db="EMBL/GenBank/DDBJ databases">
        <title>Aphanomyces genome sequencing and annotation.</title>
        <authorList>
            <person name="Minardi D."/>
            <person name="Oidtmann B."/>
            <person name="Van Der Giezen M."/>
            <person name="Studholme D.J."/>
        </authorList>
    </citation>
    <scope>NUCLEOTIDE SEQUENCE [LARGE SCALE GENOMIC DNA]</scope>
    <source>
        <strain evidence="2 4">197901</strain>
        <strain evidence="3 5">FDL457</strain>
    </source>
</reference>
<dbReference type="AlphaFoldDB" id="A0A397ENW0"/>
<dbReference type="PANTHER" id="PTHR40866:SF1">
    <property type="entry name" value="BED-TYPE DOMAIN-CONTAINING PROTEIN"/>
    <property type="match status" value="1"/>
</dbReference>
<sequence>MSQSTYGGLDAPLNPSAFVNTKSEVVFKTLDWIISDNLPFSWFEKKRTREYGSFKGLSHNQVKHYMHLLRPSVVEDIMKELPDKFGVVLDGWTHMSEQFIALFAVYVNAGDRKEVLLSMTPLIKDTSLADVQGVDDLQPGPETDEVVSHTAQKHVHWIRKQLAKLKRSTSCITFIVADNCSVNKKMATDMKVSLLGCASHRFNLAVQDLMKGEFAELLAKVQKVMLSCKALNNAAELKKVTSLKPRLLQATRWSSAFEMLRRFQKLLPSLERMPKRAKLKMPSKAMLKRMERSLPLLTKWHSVTKYLQRDDCSAANVRVIFDKLLSEWPSMESRLASEASIVHSKEFEHVVVALQQRVALTAADKVVLDKFKAPPTPAPIRERTVETFAEDAVTDGDIDDGMASAYDPILKQLPPTSKGVERFFSAAKQVLVTQRKAKNPANLEVTLFLKVNARFGDINKVSVLIAADISGGIGDGAPEQTEVGDDDDDDVQGVMASDASDSDEDMGEGLISVIVDGDSSDGDEEDDDCESSC</sequence>
<proteinExistence type="predicted"/>
<comment type="caution">
    <text evidence="2">The sequence shown here is derived from an EMBL/GenBank/DDBJ whole genome shotgun (WGS) entry which is preliminary data.</text>
</comment>
<feature type="compositionally biased region" description="Acidic residues" evidence="1">
    <location>
        <begin position="482"/>
        <end position="491"/>
    </location>
</feature>
<feature type="compositionally biased region" description="Acidic residues" evidence="1">
    <location>
        <begin position="518"/>
        <end position="533"/>
    </location>
</feature>
<feature type="region of interest" description="Disordered" evidence="1">
    <location>
        <begin position="514"/>
        <end position="533"/>
    </location>
</feature>
<dbReference type="EMBL" id="QUTE01021217">
    <property type="protein sequence ID" value="RHY84013.1"/>
    <property type="molecule type" value="Genomic_DNA"/>
</dbReference>
<evidence type="ECO:0000313" key="2">
    <source>
        <dbReference type="EMBL" id="RHY84013.1"/>
    </source>
</evidence>
<protein>
    <recommendedName>
        <fullName evidence="6">HAT C-terminal dimerisation domain-containing protein</fullName>
    </recommendedName>
</protein>
<evidence type="ECO:0000256" key="1">
    <source>
        <dbReference type="SAM" id="MobiDB-lite"/>
    </source>
</evidence>
<evidence type="ECO:0008006" key="6">
    <source>
        <dbReference type="Google" id="ProtNLM"/>
    </source>
</evidence>
<feature type="region of interest" description="Disordered" evidence="1">
    <location>
        <begin position="471"/>
        <end position="509"/>
    </location>
</feature>
<dbReference type="InterPro" id="IPR012337">
    <property type="entry name" value="RNaseH-like_sf"/>
</dbReference>
<gene>
    <name evidence="3" type="ORF">DYB26_010355</name>
    <name evidence="2" type="ORF">DYB31_013815</name>
</gene>
<name>A0A397ENW0_APHAT</name>
<dbReference type="EMBL" id="QUTF01024966">
    <property type="protein sequence ID" value="RHY84218.1"/>
    <property type="molecule type" value="Genomic_DNA"/>
</dbReference>
<evidence type="ECO:0000313" key="4">
    <source>
        <dbReference type="Proteomes" id="UP000266196"/>
    </source>
</evidence>
<organism evidence="2 4">
    <name type="scientific">Aphanomyces astaci</name>
    <name type="common">Crayfish plague agent</name>
    <dbReference type="NCBI Taxonomy" id="112090"/>
    <lineage>
        <taxon>Eukaryota</taxon>
        <taxon>Sar</taxon>
        <taxon>Stramenopiles</taxon>
        <taxon>Oomycota</taxon>
        <taxon>Saprolegniomycetes</taxon>
        <taxon>Saprolegniales</taxon>
        <taxon>Verrucalvaceae</taxon>
        <taxon>Aphanomyces</taxon>
    </lineage>
</organism>